<reference evidence="1" key="1">
    <citation type="submission" date="2020-02" db="EMBL/GenBank/DDBJ databases">
        <title>The eccDNA Replicon: A heritable, self-replicating, extra-nuclear vehicle that enables gene amplification and rapid adaptive evolution in Amaranthus palmeri.</title>
        <authorList>
            <person name="Saski C.A."/>
            <person name="Molin W.T."/>
        </authorList>
    </citation>
    <scope>NUCLEOTIDE SEQUENCE</scope>
</reference>
<organism evidence="1">
    <name type="scientific">Amaranthus palmeri</name>
    <name type="common">Palmer's pigweed</name>
    <dbReference type="NCBI Taxonomy" id="107608"/>
    <lineage>
        <taxon>Eukaryota</taxon>
        <taxon>Viridiplantae</taxon>
        <taxon>Streptophyta</taxon>
        <taxon>Embryophyta</taxon>
        <taxon>Tracheophyta</taxon>
        <taxon>Spermatophyta</taxon>
        <taxon>Magnoliopsida</taxon>
        <taxon>eudicotyledons</taxon>
        <taxon>Gunneridae</taxon>
        <taxon>Pentapetalae</taxon>
        <taxon>Caryophyllales</taxon>
        <taxon>Amaranthaceae</taxon>
        <taxon>Amaranthus</taxon>
    </lineage>
</organism>
<proteinExistence type="predicted"/>
<dbReference type="EMBL" id="MT025716">
    <property type="protein sequence ID" value="QIA97909.1"/>
    <property type="molecule type" value="Genomic_DNA"/>
</dbReference>
<evidence type="ECO:0000313" key="1">
    <source>
        <dbReference type="EMBL" id="QIA97909.1"/>
    </source>
</evidence>
<sequence>MVQIDGISNVESHKYAYNSHKASKLTFAKIFMCKKVMMEHLRKTQGYRVDFLKVLVTTWKTQNLRVTT</sequence>
<dbReference type="AlphaFoldDB" id="A0A6C0T9D9"/>
<accession>A0A6C0T9D9</accession>
<name>A0A6C0T9D9_AMAPA</name>
<gene>
    <name evidence="1" type="ORF">AP_R.00g000090-v1.0.a3</name>
</gene>
<protein>
    <submittedName>
        <fullName evidence="1">Uncharacterized protein</fullName>
    </submittedName>
</protein>